<dbReference type="PRINTS" id="PR00419">
    <property type="entry name" value="ADXRDTASE"/>
</dbReference>
<sequence>MITRLIGMIFLEIILQTNAYSESSKNIPKEIVIIGAGLAGLTTAYRLHQKGYHVNVYEARPRIGGRVHSVLLKNYDGTYSVAELGGQNISDGGEAHHFLALSREFGLEIIEDEHEFSRLFYDGSHYHEPRILMEEQKGRFKEIKHKLDSNKISSKSIQHIIDNIFPRSSILNRIFTFQMTSYEGSPPSKLCLYHNLETLTSMILSELAPIHRTSGYKPTMHLIRLKGGNANLPLKISEQLQGKIYLNHTLIKVSLTDSNKLMLTFKNGKTVFCDKLILSIPCPVYEDIKFENDTIPENRLLKIRDVQYGTNGKILVPLKYDKITHNVIFNDKMATFFNDDRKLLNIYYTGKYAAHLLLNLKALYNEATIVIRGGVENSKLPTELPVLPREEQLTLYSKPIVKSWYEDPFSKGSYSNFGLNSPLIEEKVYHGIKVKALFEPISDKIYFAGEHTTILDEIGTMEAAVESGERIAHLISTSSSKNS</sequence>
<evidence type="ECO:0000256" key="2">
    <source>
        <dbReference type="ARBA" id="ARBA00005833"/>
    </source>
</evidence>
<reference evidence="8" key="1">
    <citation type="submission" date="2021-02" db="EMBL/GenBank/DDBJ databases">
        <title>Thiocyanate and organic carbon inputs drive convergent selection for specific autotrophic Afipia and Thiobacillus strains within complex microbiomes.</title>
        <authorList>
            <person name="Huddy R.J."/>
            <person name="Sachdeva R."/>
            <person name="Kadzinga F."/>
            <person name="Kantor R.S."/>
            <person name="Harrison S.T.L."/>
            <person name="Banfield J.F."/>
        </authorList>
    </citation>
    <scope>NUCLEOTIDE SEQUENCE</scope>
    <source>
        <strain evidence="8">SCN18_10_11_15_R4_P_38_20</strain>
    </source>
</reference>
<comment type="pathway">
    <text evidence="1">Plant hormone metabolism; auxin biosynthesis.</text>
</comment>
<evidence type="ECO:0000256" key="1">
    <source>
        <dbReference type="ARBA" id="ARBA00004814"/>
    </source>
</evidence>
<feature type="domain" description="Amine oxidase" evidence="7">
    <location>
        <begin position="38"/>
        <end position="315"/>
    </location>
</feature>
<accession>A0A8J7PR63</accession>
<comment type="caution">
    <text evidence="8">The sequence shown here is derived from an EMBL/GenBank/DDBJ whole genome shotgun (WGS) entry which is preliminary data.</text>
</comment>
<dbReference type="GO" id="GO:0050361">
    <property type="term" value="F:tryptophan 2-monooxygenase activity"/>
    <property type="evidence" value="ECO:0007669"/>
    <property type="project" value="UniProtKB-EC"/>
</dbReference>
<organism evidence="8 9">
    <name type="scientific">Candidatus Paracaedimonas acanthamoebae</name>
    <dbReference type="NCBI Taxonomy" id="244581"/>
    <lineage>
        <taxon>Bacteria</taxon>
        <taxon>Pseudomonadati</taxon>
        <taxon>Pseudomonadota</taxon>
        <taxon>Alphaproteobacteria</taxon>
        <taxon>Holosporales</taxon>
        <taxon>Caedimonadaceae</taxon>
        <taxon>Candidatus Paracaedimonas</taxon>
    </lineage>
</organism>
<dbReference type="InterPro" id="IPR050281">
    <property type="entry name" value="Flavin_monoamine_oxidase"/>
</dbReference>
<protein>
    <recommendedName>
        <fullName evidence="4">Tryptophan 2-monooxygenase</fullName>
        <ecNumber evidence="3">1.13.12.3</ecNumber>
    </recommendedName>
</protein>
<dbReference type="InterPro" id="IPR002937">
    <property type="entry name" value="Amino_oxidase"/>
</dbReference>
<dbReference type="Proteomes" id="UP000664414">
    <property type="component" value="Unassembled WGS sequence"/>
</dbReference>
<dbReference type="Gene3D" id="1.10.405.10">
    <property type="entry name" value="Guanine Nucleotide Dissociation Inhibitor, domain 1"/>
    <property type="match status" value="1"/>
</dbReference>
<gene>
    <name evidence="8" type="ORF">J0H12_04230</name>
</gene>
<evidence type="ECO:0000256" key="3">
    <source>
        <dbReference type="ARBA" id="ARBA00012535"/>
    </source>
</evidence>
<keyword evidence="5" id="KW-0073">Auxin biosynthesis</keyword>
<dbReference type="SUPFAM" id="SSF51905">
    <property type="entry name" value="FAD/NAD(P)-binding domain"/>
    <property type="match status" value="1"/>
</dbReference>
<name>A0A8J7PR63_9PROT</name>
<dbReference type="AlphaFoldDB" id="A0A8J7PR63"/>
<evidence type="ECO:0000256" key="6">
    <source>
        <dbReference type="ARBA" id="ARBA00047321"/>
    </source>
</evidence>
<dbReference type="GO" id="GO:0009851">
    <property type="term" value="P:auxin biosynthetic process"/>
    <property type="evidence" value="ECO:0007669"/>
    <property type="project" value="UniProtKB-KW"/>
</dbReference>
<comment type="catalytic activity">
    <reaction evidence="6">
        <text>L-tryptophan + O2 = indole-3-acetamide + CO2 + H2O</text>
        <dbReference type="Rhea" id="RHEA:16165"/>
        <dbReference type="ChEBI" id="CHEBI:15377"/>
        <dbReference type="ChEBI" id="CHEBI:15379"/>
        <dbReference type="ChEBI" id="CHEBI:16031"/>
        <dbReference type="ChEBI" id="CHEBI:16526"/>
        <dbReference type="ChEBI" id="CHEBI:57912"/>
        <dbReference type="EC" id="1.13.12.3"/>
    </reaction>
</comment>
<evidence type="ECO:0000259" key="7">
    <source>
        <dbReference type="Pfam" id="PF01593"/>
    </source>
</evidence>
<evidence type="ECO:0000313" key="9">
    <source>
        <dbReference type="Proteomes" id="UP000664414"/>
    </source>
</evidence>
<dbReference type="InterPro" id="IPR036188">
    <property type="entry name" value="FAD/NAD-bd_sf"/>
</dbReference>
<evidence type="ECO:0000256" key="5">
    <source>
        <dbReference type="ARBA" id="ARBA00023070"/>
    </source>
</evidence>
<dbReference type="Gene3D" id="3.90.660.10">
    <property type="match status" value="2"/>
</dbReference>
<dbReference type="Gene3D" id="3.50.50.60">
    <property type="entry name" value="FAD/NAD(P)-binding domain"/>
    <property type="match status" value="2"/>
</dbReference>
<comment type="similarity">
    <text evidence="2">Belongs to the tryptophan 2-monooxygenase family.</text>
</comment>
<proteinExistence type="inferred from homology"/>
<dbReference type="EC" id="1.13.12.3" evidence="3"/>
<feature type="domain" description="Amine oxidase" evidence="7">
    <location>
        <begin position="400"/>
        <end position="475"/>
    </location>
</feature>
<dbReference type="PANTHER" id="PTHR10742:SF410">
    <property type="entry name" value="LYSINE-SPECIFIC HISTONE DEMETHYLASE 2"/>
    <property type="match status" value="1"/>
</dbReference>
<evidence type="ECO:0000256" key="4">
    <source>
        <dbReference type="ARBA" id="ARBA00017871"/>
    </source>
</evidence>
<dbReference type="Pfam" id="PF01593">
    <property type="entry name" value="Amino_oxidase"/>
    <property type="match status" value="2"/>
</dbReference>
<dbReference type="PANTHER" id="PTHR10742">
    <property type="entry name" value="FLAVIN MONOAMINE OXIDASE"/>
    <property type="match status" value="1"/>
</dbReference>
<dbReference type="EMBL" id="JAFKGL010000017">
    <property type="protein sequence ID" value="MBN9413112.1"/>
    <property type="molecule type" value="Genomic_DNA"/>
</dbReference>
<evidence type="ECO:0000313" key="8">
    <source>
        <dbReference type="EMBL" id="MBN9413112.1"/>
    </source>
</evidence>